<protein>
    <submittedName>
        <fullName evidence="1">Uncharacterized protein</fullName>
    </submittedName>
</protein>
<accession>C4J5A8</accession>
<sequence length="58" mass="6103">MIMASAFYKFGYQSCKLSGPGACKQPTATAAASGGNGVHALATITRRNWYVYNKISAA</sequence>
<organism evidence="1">
    <name type="scientific">Zea mays</name>
    <name type="common">Maize</name>
    <dbReference type="NCBI Taxonomy" id="4577"/>
    <lineage>
        <taxon>Eukaryota</taxon>
        <taxon>Viridiplantae</taxon>
        <taxon>Streptophyta</taxon>
        <taxon>Embryophyta</taxon>
        <taxon>Tracheophyta</taxon>
        <taxon>Spermatophyta</taxon>
        <taxon>Magnoliopsida</taxon>
        <taxon>Liliopsida</taxon>
        <taxon>Poales</taxon>
        <taxon>Poaceae</taxon>
        <taxon>PACMAD clade</taxon>
        <taxon>Panicoideae</taxon>
        <taxon>Andropogonodae</taxon>
        <taxon>Andropogoneae</taxon>
        <taxon>Tripsacinae</taxon>
        <taxon>Zea</taxon>
    </lineage>
</organism>
<dbReference type="EMBL" id="BT086005">
    <property type="protein sequence ID" value="ACR36358.1"/>
    <property type="molecule type" value="mRNA"/>
</dbReference>
<reference evidence="1" key="1">
    <citation type="journal article" date="2009" name="PLoS Genet.">
        <title>Sequencing, mapping, and analysis of 27,455 maize full-length cDNAs.</title>
        <authorList>
            <person name="Soderlund C."/>
            <person name="Descour A."/>
            <person name="Kudrna D."/>
            <person name="Bomhoff M."/>
            <person name="Boyd L."/>
            <person name="Currie J."/>
            <person name="Angelova A."/>
            <person name="Collura K."/>
            <person name="Wissotski M."/>
            <person name="Ashley E."/>
            <person name="Morrow D."/>
            <person name="Fernandes J."/>
            <person name="Walbot V."/>
            <person name="Yu Y."/>
        </authorList>
    </citation>
    <scope>NUCLEOTIDE SEQUENCE</scope>
    <source>
        <strain evidence="1">B73</strain>
    </source>
</reference>
<proteinExistence type="evidence at transcript level"/>
<dbReference type="ExpressionAtlas" id="C4J5A8">
    <property type="expression patterns" value="baseline and differential"/>
</dbReference>
<dbReference type="AlphaFoldDB" id="C4J5A8"/>
<evidence type="ECO:0000313" key="1">
    <source>
        <dbReference type="EMBL" id="ACR36358.1"/>
    </source>
</evidence>
<name>C4J5A8_MAIZE</name>